<dbReference type="PANTHER" id="PTHR13200:SF0">
    <property type="entry name" value="EEF1A LYSINE METHYLTRANSFERASE 1"/>
    <property type="match status" value="1"/>
</dbReference>
<evidence type="ECO:0000313" key="7">
    <source>
        <dbReference type="Proteomes" id="UP001320420"/>
    </source>
</evidence>
<evidence type="ECO:0000256" key="3">
    <source>
        <dbReference type="ARBA" id="ARBA00022603"/>
    </source>
</evidence>
<dbReference type="Pfam" id="PF10237">
    <property type="entry name" value="N6-adenineMlase"/>
    <property type="match status" value="1"/>
</dbReference>
<reference evidence="6 7" key="1">
    <citation type="submission" date="2024-02" db="EMBL/GenBank/DDBJ databases">
        <title>De novo assembly and annotation of 12 fungi associated with fruit tree decline syndrome in Ontario, Canada.</title>
        <authorList>
            <person name="Sulman M."/>
            <person name="Ellouze W."/>
            <person name="Ilyukhin E."/>
        </authorList>
    </citation>
    <scope>NUCLEOTIDE SEQUENCE [LARGE SCALE GENOMIC DNA]</scope>
    <source>
        <strain evidence="6 7">M11/M66-122</strain>
    </source>
</reference>
<dbReference type="Proteomes" id="UP001320420">
    <property type="component" value="Unassembled WGS sequence"/>
</dbReference>
<evidence type="ECO:0000256" key="5">
    <source>
        <dbReference type="HAMAP-Rule" id="MF_03187"/>
    </source>
</evidence>
<name>A0AAN9UA76_9PEZI</name>
<dbReference type="GO" id="GO:0032259">
    <property type="term" value="P:methylation"/>
    <property type="evidence" value="ECO:0007669"/>
    <property type="project" value="UniProtKB-KW"/>
</dbReference>
<organism evidence="6 7">
    <name type="scientific">Diatrype stigma</name>
    <dbReference type="NCBI Taxonomy" id="117547"/>
    <lineage>
        <taxon>Eukaryota</taxon>
        <taxon>Fungi</taxon>
        <taxon>Dikarya</taxon>
        <taxon>Ascomycota</taxon>
        <taxon>Pezizomycotina</taxon>
        <taxon>Sordariomycetes</taxon>
        <taxon>Xylariomycetidae</taxon>
        <taxon>Xylariales</taxon>
        <taxon>Diatrypaceae</taxon>
        <taxon>Diatrype</taxon>
    </lineage>
</organism>
<comment type="caution">
    <text evidence="6">The sequence shown here is derived from an EMBL/GenBank/DDBJ whole genome shotgun (WGS) entry which is preliminary data.</text>
</comment>
<evidence type="ECO:0000256" key="4">
    <source>
        <dbReference type="ARBA" id="ARBA00022679"/>
    </source>
</evidence>
<keyword evidence="7" id="KW-1185">Reference proteome</keyword>
<proteinExistence type="inferred from homology"/>
<dbReference type="InterPro" id="IPR041370">
    <property type="entry name" value="Mlase_EEF1AKMT1/ZCCHC4"/>
</dbReference>
<sequence length="265" mass="29772">MADSDDEPIALSSHALDALKAFYAERDSHADKFARLREAAERNHAEGKPLSMDAFVEDWNESQFWYSDETATLLARELLDGATADDVVAVVSAPSVFVALKNLLTAADEPSSPKPKVYLLEHDQRFSVFSEFVFYDYQQPIKLPGHLKGSVTRVICDPPFLSEDCQTKAALTVRWLSKPQQRQPQTQLQPQSPPLPSPRLIVCTGERMATLVKKLYGGLGAHTTTYEPVHAKGLSNEFYCYANFECGAWRFRGEEEEKGKEKERN</sequence>
<evidence type="ECO:0000313" key="6">
    <source>
        <dbReference type="EMBL" id="KAK7744345.1"/>
    </source>
</evidence>
<keyword evidence="4 5" id="KW-0808">Transferase</keyword>
<dbReference type="HAMAP" id="MF_03187">
    <property type="entry name" value="Methyltr_EFM5"/>
    <property type="match status" value="1"/>
</dbReference>
<accession>A0AAN9UA76</accession>
<comment type="function">
    <text evidence="5">S-adenosyl-L-methionine-dependent protein-lysine N-methyltransferase that trimethylates elongation factor 1-alpha at 'Lys-79'.</text>
</comment>
<keyword evidence="2 5" id="KW-0963">Cytoplasm</keyword>
<evidence type="ECO:0000256" key="1">
    <source>
        <dbReference type="ARBA" id="ARBA00004496"/>
    </source>
</evidence>
<gene>
    <name evidence="6" type="primary">EFM5_2</name>
    <name evidence="5" type="synonym">EFM5</name>
    <name evidence="6" type="ORF">SLS62_010249</name>
</gene>
<protein>
    <recommendedName>
        <fullName evidence="5">Protein-lysine N-methyltransferase EFM5</fullName>
        <ecNumber evidence="5">2.1.1.-</ecNumber>
    </recommendedName>
    <alternativeName>
        <fullName evidence="5">Elongation factor methyltransferase 5</fullName>
    </alternativeName>
</protein>
<dbReference type="PANTHER" id="PTHR13200">
    <property type="entry name" value="EEF1A LYSINE METHYLTRANSFERASE 1"/>
    <property type="match status" value="1"/>
</dbReference>
<keyword evidence="3 5" id="KW-0489">Methyltransferase</keyword>
<comment type="subcellular location">
    <subcellularLocation>
        <location evidence="1 5">Cytoplasm</location>
    </subcellularLocation>
</comment>
<evidence type="ECO:0000256" key="2">
    <source>
        <dbReference type="ARBA" id="ARBA00022490"/>
    </source>
</evidence>
<dbReference type="EMBL" id="JAKJXP020000122">
    <property type="protein sequence ID" value="KAK7744345.1"/>
    <property type="molecule type" value="Genomic_DNA"/>
</dbReference>
<dbReference type="InterPro" id="IPR019369">
    <property type="entry name" value="Efm5/EEF1AKMT1"/>
</dbReference>
<dbReference type="GO" id="GO:0005737">
    <property type="term" value="C:cytoplasm"/>
    <property type="evidence" value="ECO:0007669"/>
    <property type="project" value="UniProtKB-SubCell"/>
</dbReference>
<dbReference type="GO" id="GO:0016279">
    <property type="term" value="F:protein-lysine N-methyltransferase activity"/>
    <property type="evidence" value="ECO:0007669"/>
    <property type="project" value="UniProtKB-UniRule"/>
</dbReference>
<comment type="similarity">
    <text evidence="5">Belongs to the class I-like SAM-binding methyltransferase superfamily. EFM5 family.</text>
</comment>
<dbReference type="EC" id="2.1.1.-" evidence="5"/>
<dbReference type="AlphaFoldDB" id="A0AAN9UA76"/>